<feature type="non-terminal residue" evidence="1">
    <location>
        <position position="25"/>
    </location>
</feature>
<reference evidence="1" key="1">
    <citation type="submission" date="2018-05" db="EMBL/GenBank/DDBJ databases">
        <authorList>
            <person name="Lanie J.A."/>
            <person name="Ng W.-L."/>
            <person name="Kazmierczak K.M."/>
            <person name="Andrzejewski T.M."/>
            <person name="Davidsen T.M."/>
            <person name="Wayne K.J."/>
            <person name="Tettelin H."/>
            <person name="Glass J.I."/>
            <person name="Rusch D."/>
            <person name="Podicherti R."/>
            <person name="Tsui H.-C.T."/>
            <person name="Winkler M.E."/>
        </authorList>
    </citation>
    <scope>NUCLEOTIDE SEQUENCE</scope>
</reference>
<evidence type="ECO:0000313" key="1">
    <source>
        <dbReference type="EMBL" id="SVA95832.1"/>
    </source>
</evidence>
<protein>
    <submittedName>
        <fullName evidence="1">Uncharacterized protein</fullName>
    </submittedName>
</protein>
<sequence>MSIEFHIGILPSGSVQQSLALGLAA</sequence>
<organism evidence="1">
    <name type="scientific">marine metagenome</name>
    <dbReference type="NCBI Taxonomy" id="408172"/>
    <lineage>
        <taxon>unclassified sequences</taxon>
        <taxon>metagenomes</taxon>
        <taxon>ecological metagenomes</taxon>
    </lineage>
</organism>
<dbReference type="AlphaFoldDB" id="A0A382A3U9"/>
<accession>A0A382A3U9</accession>
<dbReference type="EMBL" id="UINC01023685">
    <property type="protein sequence ID" value="SVA95832.1"/>
    <property type="molecule type" value="Genomic_DNA"/>
</dbReference>
<gene>
    <name evidence="1" type="ORF">METZ01_LOCUS148686</name>
</gene>
<name>A0A382A3U9_9ZZZZ</name>
<proteinExistence type="predicted"/>